<dbReference type="InterPro" id="IPR050312">
    <property type="entry name" value="IolE/XylAMocC-like"/>
</dbReference>
<evidence type="ECO:0000313" key="3">
    <source>
        <dbReference type="Proteomes" id="UP000658225"/>
    </source>
</evidence>
<keyword evidence="2" id="KW-0413">Isomerase</keyword>
<dbReference type="Gene3D" id="3.20.20.150">
    <property type="entry name" value="Divalent-metal-dependent TIM barrel enzymes"/>
    <property type="match status" value="1"/>
</dbReference>
<evidence type="ECO:0000259" key="1">
    <source>
        <dbReference type="Pfam" id="PF01261"/>
    </source>
</evidence>
<dbReference type="InterPro" id="IPR036237">
    <property type="entry name" value="Xyl_isomerase-like_sf"/>
</dbReference>
<dbReference type="RefSeq" id="WP_225941997.1">
    <property type="nucleotide sequence ID" value="NZ_JADBEL010000008.1"/>
</dbReference>
<dbReference type="EMBL" id="JADBEL010000008">
    <property type="protein sequence ID" value="MBE1554726.1"/>
    <property type="molecule type" value="Genomic_DNA"/>
</dbReference>
<keyword evidence="3" id="KW-1185">Reference proteome</keyword>
<dbReference type="InterPro" id="IPR013022">
    <property type="entry name" value="Xyl_isomerase-like_TIM-brl"/>
</dbReference>
<protein>
    <submittedName>
        <fullName evidence="2">Sugar phosphate isomerase/epimerase</fullName>
    </submittedName>
</protein>
<gene>
    <name evidence="2" type="ORF">H4683_001804</name>
</gene>
<dbReference type="SUPFAM" id="SSF51658">
    <property type="entry name" value="Xylose isomerase-like"/>
    <property type="match status" value="1"/>
</dbReference>
<comment type="caution">
    <text evidence="2">The sequence shown here is derived from an EMBL/GenBank/DDBJ whole genome shotgun (WGS) entry which is preliminary data.</text>
</comment>
<accession>A0A927MP14</accession>
<reference evidence="2" key="1">
    <citation type="submission" date="2020-10" db="EMBL/GenBank/DDBJ databases">
        <title>Genomic Encyclopedia of Type Strains, Phase IV (KMG-IV): sequencing the most valuable type-strain genomes for metagenomic binning, comparative biology and taxonomic classification.</title>
        <authorList>
            <person name="Goeker M."/>
        </authorList>
    </citation>
    <scope>NUCLEOTIDE SEQUENCE</scope>
    <source>
        <strain evidence="2">DSM 13886</strain>
    </source>
</reference>
<dbReference type="GO" id="GO:0016853">
    <property type="term" value="F:isomerase activity"/>
    <property type="evidence" value="ECO:0007669"/>
    <property type="project" value="UniProtKB-KW"/>
</dbReference>
<feature type="domain" description="Xylose isomerase-like TIM barrel" evidence="1">
    <location>
        <begin position="9"/>
        <end position="223"/>
    </location>
</feature>
<dbReference type="PANTHER" id="PTHR12110">
    <property type="entry name" value="HYDROXYPYRUVATE ISOMERASE"/>
    <property type="match status" value="1"/>
</dbReference>
<dbReference type="PANTHER" id="PTHR12110:SF53">
    <property type="entry name" value="BLR5974 PROTEIN"/>
    <property type="match status" value="1"/>
</dbReference>
<dbReference type="Proteomes" id="UP000658225">
    <property type="component" value="Unassembled WGS sequence"/>
</dbReference>
<evidence type="ECO:0000313" key="2">
    <source>
        <dbReference type="EMBL" id="MBE1554726.1"/>
    </source>
</evidence>
<proteinExistence type="predicted"/>
<sequence length="299" mass="33803">MDIFDFINKTVELGLDGVQINIIEDLNLDPKWGTLGSNDPRHLKKVRDLLQKHNLFCEIDTSGIDAERLGEVIETASLLGADVIRTYINKGVYDERKTSNAHKEISKVLPLLKKHRIHLAIENHEEETADEIISVIKSVDSEWVGALCDIGNGMMAWEDPIDTVTKLAPYAVSTHFKDHIVIHDGDDYRVSGCPIGEGNIDIDECFKILTEKSSLNRINIEMCHPYVSIFKRSEGTSGVNEVGKGAFKVESPYFDKDRIAPLKSYYPSDELLEEMLIEQENGVKESVRIVKKLREKYCN</sequence>
<dbReference type="AlphaFoldDB" id="A0A927MP14"/>
<organism evidence="2 3">
    <name type="scientific">Sporosarcina limicola</name>
    <dbReference type="NCBI Taxonomy" id="34101"/>
    <lineage>
        <taxon>Bacteria</taxon>
        <taxon>Bacillati</taxon>
        <taxon>Bacillota</taxon>
        <taxon>Bacilli</taxon>
        <taxon>Bacillales</taxon>
        <taxon>Caryophanaceae</taxon>
        <taxon>Sporosarcina</taxon>
    </lineage>
</organism>
<name>A0A927MP14_9BACL</name>
<dbReference type="Pfam" id="PF01261">
    <property type="entry name" value="AP_endonuc_2"/>
    <property type="match status" value="1"/>
</dbReference>